<keyword evidence="2" id="KW-1185">Reference proteome</keyword>
<sequence length="215" mass="23626">MRSIVPMEGNPWPHDMTITIDDSPHQLLELLWVREAWGLHPAGDLPPLLVDTPPRAGDPVERDVWEAAWPEVWADVVGHAGRLLDPSWLEDLGGTANGSRERSELLNRIVGPSWRGRFGDGAFGDGYRAWGDARSATLPERHPRSLAESPERRSLDALVPAWKAGLVKVVTIPCRGEHTRILGGSGLLVTDATRDDPGRYSAALRMFAQAQPASR</sequence>
<dbReference type="EMBL" id="JAVDUM010000009">
    <property type="protein sequence ID" value="MDR6867616.1"/>
    <property type="molecule type" value="Genomic_DNA"/>
</dbReference>
<evidence type="ECO:0000313" key="1">
    <source>
        <dbReference type="EMBL" id="MDR6867616.1"/>
    </source>
</evidence>
<name>A0ABU1SDC9_9MICO</name>
<accession>A0ABU1SDC9</accession>
<dbReference type="RefSeq" id="WP_310020585.1">
    <property type="nucleotide sequence ID" value="NZ_JAVDUM010000009.1"/>
</dbReference>
<organism evidence="1 2">
    <name type="scientific">Microbacterium resistens</name>
    <dbReference type="NCBI Taxonomy" id="156977"/>
    <lineage>
        <taxon>Bacteria</taxon>
        <taxon>Bacillati</taxon>
        <taxon>Actinomycetota</taxon>
        <taxon>Actinomycetes</taxon>
        <taxon>Micrococcales</taxon>
        <taxon>Microbacteriaceae</taxon>
        <taxon>Microbacterium</taxon>
    </lineage>
</organism>
<protein>
    <submittedName>
        <fullName evidence="1">Uncharacterized protein</fullName>
    </submittedName>
</protein>
<reference evidence="1 2" key="1">
    <citation type="submission" date="2023-07" db="EMBL/GenBank/DDBJ databases">
        <title>Sorghum-associated microbial communities from plants grown in Nebraska, USA.</title>
        <authorList>
            <person name="Schachtman D."/>
        </authorList>
    </citation>
    <scope>NUCLEOTIDE SEQUENCE [LARGE SCALE GENOMIC DNA]</scope>
    <source>
        <strain evidence="1 2">2980</strain>
    </source>
</reference>
<dbReference type="Proteomes" id="UP001259347">
    <property type="component" value="Unassembled WGS sequence"/>
</dbReference>
<proteinExistence type="predicted"/>
<gene>
    <name evidence="1" type="ORF">J2Y69_002220</name>
</gene>
<comment type="caution">
    <text evidence="1">The sequence shown here is derived from an EMBL/GenBank/DDBJ whole genome shotgun (WGS) entry which is preliminary data.</text>
</comment>
<evidence type="ECO:0000313" key="2">
    <source>
        <dbReference type="Proteomes" id="UP001259347"/>
    </source>
</evidence>